<dbReference type="InterPro" id="IPR028973">
    <property type="entry name" value="PhnB-like"/>
</dbReference>
<evidence type="ECO:0000313" key="3">
    <source>
        <dbReference type="Proteomes" id="UP000198535"/>
    </source>
</evidence>
<sequence length="140" mass="16230">MPIQAYINFDGNCLEAVRFYEEVFETEEPEIMFYRDMPDDADFHVSGEMEDLVLHTSLEIEGNTIMFSDVPPGMPLTVGNNVSLVILSDDKEKLRSMFNKLKEEGTVSMELQEMFWSELYGYVTDKFGVNWQFDHDTEMG</sequence>
<dbReference type="RefSeq" id="WP_091933377.1">
    <property type="nucleotide sequence ID" value="NZ_FOUJ01000001.1"/>
</dbReference>
<evidence type="ECO:0000259" key="1">
    <source>
        <dbReference type="Pfam" id="PF06983"/>
    </source>
</evidence>
<dbReference type="STRING" id="487685.SAMN04488696_0781"/>
<feature type="domain" description="PhnB-like" evidence="1">
    <location>
        <begin position="5"/>
        <end position="132"/>
    </location>
</feature>
<dbReference type="OrthoDB" id="142506at2157"/>
<dbReference type="PANTHER" id="PTHR33990:SF1">
    <property type="entry name" value="PROTEIN YJDN"/>
    <property type="match status" value="1"/>
</dbReference>
<dbReference type="EMBL" id="FOUJ01000001">
    <property type="protein sequence ID" value="SFM29223.1"/>
    <property type="molecule type" value="Genomic_DNA"/>
</dbReference>
<proteinExistence type="predicted"/>
<keyword evidence="3" id="KW-1185">Reference proteome</keyword>
<dbReference type="Gene3D" id="3.10.180.10">
    <property type="entry name" value="2,3-Dihydroxybiphenyl 1,2-Dioxygenase, domain 1"/>
    <property type="match status" value="1"/>
</dbReference>
<dbReference type="Proteomes" id="UP000198535">
    <property type="component" value="Unassembled WGS sequence"/>
</dbReference>
<dbReference type="PANTHER" id="PTHR33990">
    <property type="entry name" value="PROTEIN YJDN-RELATED"/>
    <property type="match status" value="1"/>
</dbReference>
<dbReference type="AlphaFoldDB" id="A0A1I4PP35"/>
<gene>
    <name evidence="2" type="ORF">SAMN04488696_0781</name>
</gene>
<dbReference type="Pfam" id="PF06983">
    <property type="entry name" value="3-dmu-9_3-mt"/>
    <property type="match status" value="1"/>
</dbReference>
<dbReference type="CDD" id="cd06588">
    <property type="entry name" value="PhnB_like"/>
    <property type="match status" value="1"/>
</dbReference>
<protein>
    <submittedName>
        <fullName evidence="2">PhnB protein</fullName>
    </submittedName>
</protein>
<organism evidence="2 3">
    <name type="scientific">Methanolobus profundi</name>
    <dbReference type="NCBI Taxonomy" id="487685"/>
    <lineage>
        <taxon>Archaea</taxon>
        <taxon>Methanobacteriati</taxon>
        <taxon>Methanobacteriota</taxon>
        <taxon>Stenosarchaea group</taxon>
        <taxon>Methanomicrobia</taxon>
        <taxon>Methanosarcinales</taxon>
        <taxon>Methanosarcinaceae</taxon>
        <taxon>Methanolobus</taxon>
    </lineage>
</organism>
<evidence type="ECO:0000313" key="2">
    <source>
        <dbReference type="EMBL" id="SFM29223.1"/>
    </source>
</evidence>
<name>A0A1I4PP35_9EURY</name>
<accession>A0A1I4PP35</accession>
<reference evidence="3" key="1">
    <citation type="submission" date="2016-10" db="EMBL/GenBank/DDBJ databases">
        <authorList>
            <person name="Varghese N."/>
            <person name="Submissions S."/>
        </authorList>
    </citation>
    <scope>NUCLEOTIDE SEQUENCE [LARGE SCALE GENOMIC DNA]</scope>
    <source>
        <strain evidence="3">Mob M</strain>
    </source>
</reference>
<dbReference type="SUPFAM" id="SSF54593">
    <property type="entry name" value="Glyoxalase/Bleomycin resistance protein/Dihydroxybiphenyl dioxygenase"/>
    <property type="match status" value="1"/>
</dbReference>
<dbReference type="InterPro" id="IPR029068">
    <property type="entry name" value="Glyas_Bleomycin-R_OHBP_Dase"/>
</dbReference>